<comment type="caution">
    <text evidence="4">The sequence shown here is derived from an EMBL/GenBank/DDBJ whole genome shotgun (WGS) entry which is preliminary data.</text>
</comment>
<keyword evidence="2" id="KW-0560">Oxidoreductase</keyword>
<dbReference type="PRINTS" id="PR00359">
    <property type="entry name" value="BP450"/>
</dbReference>
<gene>
    <name evidence="4" type="ORF">ACFQZM_46465</name>
</gene>
<dbReference type="InterPro" id="IPR017972">
    <property type="entry name" value="Cyt_P450_CS"/>
</dbReference>
<evidence type="ECO:0000256" key="3">
    <source>
        <dbReference type="SAM" id="MobiDB-lite"/>
    </source>
</evidence>
<dbReference type="SUPFAM" id="SSF48264">
    <property type="entry name" value="Cytochrome P450"/>
    <property type="match status" value="1"/>
</dbReference>
<keyword evidence="2" id="KW-0503">Monooxygenase</keyword>
<name>A0ABW2Y0B1_9ACTN</name>
<protein>
    <submittedName>
        <fullName evidence="4">Cytochrome P450</fullName>
    </submittedName>
</protein>
<proteinExistence type="inferred from homology"/>
<keyword evidence="2" id="KW-0479">Metal-binding</keyword>
<evidence type="ECO:0000256" key="2">
    <source>
        <dbReference type="RuleBase" id="RU000461"/>
    </source>
</evidence>
<dbReference type="CDD" id="cd11029">
    <property type="entry name" value="CYP107-like"/>
    <property type="match status" value="1"/>
</dbReference>
<dbReference type="EMBL" id="JBHTGP010000035">
    <property type="protein sequence ID" value="MFD0692001.1"/>
    <property type="molecule type" value="Genomic_DNA"/>
</dbReference>
<dbReference type="Pfam" id="PF00067">
    <property type="entry name" value="p450"/>
    <property type="match status" value="1"/>
</dbReference>
<reference evidence="5" key="1">
    <citation type="journal article" date="2019" name="Int. J. Syst. Evol. Microbiol.">
        <title>The Global Catalogue of Microorganisms (GCM) 10K type strain sequencing project: providing services to taxonomists for standard genome sequencing and annotation.</title>
        <authorList>
            <consortium name="The Broad Institute Genomics Platform"/>
            <consortium name="The Broad Institute Genome Sequencing Center for Infectious Disease"/>
            <person name="Wu L."/>
            <person name="Ma J."/>
        </authorList>
    </citation>
    <scope>NUCLEOTIDE SEQUENCE [LARGE SCALE GENOMIC DNA]</scope>
    <source>
        <strain evidence="5">JCM 9371</strain>
    </source>
</reference>
<evidence type="ECO:0000313" key="4">
    <source>
        <dbReference type="EMBL" id="MFD0692001.1"/>
    </source>
</evidence>
<dbReference type="PANTHER" id="PTHR46696:SF1">
    <property type="entry name" value="CYTOCHROME P450 YJIB-RELATED"/>
    <property type="match status" value="1"/>
</dbReference>
<dbReference type="PROSITE" id="PS00086">
    <property type="entry name" value="CYTOCHROME_P450"/>
    <property type="match status" value="1"/>
</dbReference>
<dbReference type="InterPro" id="IPR002397">
    <property type="entry name" value="Cyt_P450_B"/>
</dbReference>
<comment type="similarity">
    <text evidence="1 2">Belongs to the cytochrome P450 family.</text>
</comment>
<accession>A0ABW2Y0B1</accession>
<keyword evidence="5" id="KW-1185">Reference proteome</keyword>
<keyword evidence="2" id="KW-0408">Iron</keyword>
<organism evidence="4 5">
    <name type="scientific">Actinomadura fibrosa</name>
    <dbReference type="NCBI Taxonomy" id="111802"/>
    <lineage>
        <taxon>Bacteria</taxon>
        <taxon>Bacillati</taxon>
        <taxon>Actinomycetota</taxon>
        <taxon>Actinomycetes</taxon>
        <taxon>Streptosporangiales</taxon>
        <taxon>Thermomonosporaceae</taxon>
        <taxon>Actinomadura</taxon>
    </lineage>
</organism>
<dbReference type="RefSeq" id="WP_207399976.1">
    <property type="nucleotide sequence ID" value="NZ_CAACUY010000094.1"/>
</dbReference>
<keyword evidence="2" id="KW-0349">Heme</keyword>
<dbReference type="PANTHER" id="PTHR46696">
    <property type="entry name" value="P450, PUTATIVE (EUROFUNG)-RELATED"/>
    <property type="match status" value="1"/>
</dbReference>
<evidence type="ECO:0000256" key="1">
    <source>
        <dbReference type="ARBA" id="ARBA00010617"/>
    </source>
</evidence>
<feature type="region of interest" description="Disordered" evidence="3">
    <location>
        <begin position="1"/>
        <end position="25"/>
    </location>
</feature>
<sequence length="393" mass="42606">MPRRPRAPFMIPPNELPEELGTPGPPRRVSVAGKAVWILSRYADVRACLADGSFSHATTWAVENGFPPPAGGLFTNTVLGTEPPEHTRLRRLIMGAFTTRRVQALRPRVQQITDALLDSFAADGHADLVRQLAFPLPMAVICELLGVPADDRADFRHWADTMFRPGQVSADAAEAADRLWQYIHGLVSAKRDSPGDDLLTGLLAAHEDEDRLTYDEVVANGRLLLHAGYDTTANFIGNAALTLLRDPARAAALRTDPALLRTAVDELLRHDGPSLVNMRFANQDTTVAGTPIRRGDQIVLDLEAAHSDPSVFPDGGDLDFARSPNPHLTFGHGLHHCIGAPLARLEGQIALSTLFTRFPDIRLAVPAEQITRRPHSALHGVTGLPVVFTASGP</sequence>
<dbReference type="Proteomes" id="UP001597063">
    <property type="component" value="Unassembled WGS sequence"/>
</dbReference>
<evidence type="ECO:0000313" key="5">
    <source>
        <dbReference type="Proteomes" id="UP001597063"/>
    </source>
</evidence>
<dbReference type="InterPro" id="IPR001128">
    <property type="entry name" value="Cyt_P450"/>
</dbReference>
<dbReference type="InterPro" id="IPR036396">
    <property type="entry name" value="Cyt_P450_sf"/>
</dbReference>
<dbReference type="Gene3D" id="1.10.630.10">
    <property type="entry name" value="Cytochrome P450"/>
    <property type="match status" value="1"/>
</dbReference>